<reference evidence="1" key="1">
    <citation type="journal article" date="2021" name="Proc. Natl. Acad. Sci. U.S.A.">
        <title>A Catalog of Tens of Thousands of Viruses from Human Metagenomes Reveals Hidden Associations with Chronic Diseases.</title>
        <authorList>
            <person name="Tisza M.J."/>
            <person name="Buck C.B."/>
        </authorList>
    </citation>
    <scope>NUCLEOTIDE SEQUENCE</scope>
    <source>
        <strain evidence="1">CtTDf8</strain>
    </source>
</reference>
<organism evidence="1">
    <name type="scientific">Siphoviridae sp. ctTDf8</name>
    <dbReference type="NCBI Taxonomy" id="2825517"/>
    <lineage>
        <taxon>Viruses</taxon>
        <taxon>Duplodnaviria</taxon>
        <taxon>Heunggongvirae</taxon>
        <taxon>Uroviricota</taxon>
        <taxon>Caudoviricetes</taxon>
    </lineage>
</organism>
<proteinExistence type="predicted"/>
<sequence>MTAWSFRNCALLVALAFDYYLNILYTSMSENARVISGSLEVQILRSEMTLLEQAC</sequence>
<protein>
    <submittedName>
        <fullName evidence="1">Uncharacterized protein</fullName>
    </submittedName>
</protein>
<name>A0A8S5UJ19_9CAUD</name>
<dbReference type="EMBL" id="BK016093">
    <property type="protein sequence ID" value="DAF94485.1"/>
    <property type="molecule type" value="Genomic_DNA"/>
</dbReference>
<evidence type="ECO:0000313" key="1">
    <source>
        <dbReference type="EMBL" id="DAF94485.1"/>
    </source>
</evidence>
<accession>A0A8S5UJ19</accession>